<dbReference type="InterPro" id="IPR010721">
    <property type="entry name" value="UstE-like"/>
</dbReference>
<keyword evidence="1" id="KW-0812">Transmembrane</keyword>
<name>A0A6N8DK42_RHOAC</name>
<dbReference type="PROSITE" id="PS50244">
    <property type="entry name" value="S5A_REDUCTASE"/>
    <property type="match status" value="1"/>
</dbReference>
<dbReference type="Pfam" id="PF06966">
    <property type="entry name" value="DUF1295"/>
    <property type="match status" value="1"/>
</dbReference>
<evidence type="ECO:0000313" key="2">
    <source>
        <dbReference type="EMBL" id="MTV29885.1"/>
    </source>
</evidence>
<dbReference type="RefSeq" id="WP_155444560.1">
    <property type="nucleotide sequence ID" value="NZ_JAOQNR010000002.1"/>
</dbReference>
<protein>
    <submittedName>
        <fullName evidence="2">DUF1295 domain-containing protein</fullName>
    </submittedName>
</protein>
<evidence type="ECO:0000313" key="3">
    <source>
        <dbReference type="Proteomes" id="UP000439113"/>
    </source>
</evidence>
<feature type="transmembrane region" description="Helical" evidence="1">
    <location>
        <begin position="106"/>
        <end position="124"/>
    </location>
</feature>
<comment type="caution">
    <text evidence="2">The sequence shown here is derived from an EMBL/GenBank/DDBJ whole genome shotgun (WGS) entry which is preliminary data.</text>
</comment>
<dbReference type="Gene3D" id="1.20.120.1630">
    <property type="match status" value="1"/>
</dbReference>
<keyword evidence="1" id="KW-0472">Membrane</keyword>
<feature type="transmembrane region" description="Helical" evidence="1">
    <location>
        <begin position="199"/>
        <end position="222"/>
    </location>
</feature>
<organism evidence="2 3">
    <name type="scientific">Rhodoblastus acidophilus</name>
    <name type="common">Rhodopseudomonas acidophila</name>
    <dbReference type="NCBI Taxonomy" id="1074"/>
    <lineage>
        <taxon>Bacteria</taxon>
        <taxon>Pseudomonadati</taxon>
        <taxon>Pseudomonadota</taxon>
        <taxon>Alphaproteobacteria</taxon>
        <taxon>Hyphomicrobiales</taxon>
        <taxon>Rhodoblastaceae</taxon>
        <taxon>Rhodoblastus</taxon>
    </lineage>
</organism>
<dbReference type="EMBL" id="WNKS01000002">
    <property type="protein sequence ID" value="MTV29885.1"/>
    <property type="molecule type" value="Genomic_DNA"/>
</dbReference>
<feature type="transmembrane region" description="Helical" evidence="1">
    <location>
        <begin position="68"/>
        <end position="86"/>
    </location>
</feature>
<dbReference type="OrthoDB" id="9816156at2"/>
<feature type="transmembrane region" description="Helical" evidence="1">
    <location>
        <begin position="41"/>
        <end position="61"/>
    </location>
</feature>
<feature type="transmembrane region" description="Helical" evidence="1">
    <location>
        <begin position="136"/>
        <end position="157"/>
    </location>
</feature>
<sequence>MSDEVQTAAPPQAAPSWALKARAFSNSAVFNFPGGPKVVKAAWVINVQKAGSFPVYLFLLWHYHNATVAAWIYTAMHGAYGLVWLLKASAFPDPSWEPKVTLGGAINMFAGVLGWYWVIGWLLISANATPAYPLPVNAWFCLCVSLCILGCAIMIAADAQKFFTLRAKPGLITDGMFRYVRHPNYLGEIMIYGSFALMVWHWLAFVILACVWLVLFAANMAIKEASLSRHAGWADYRNRSWWLLPGVF</sequence>
<dbReference type="PANTHER" id="PTHR32251:SF33">
    <property type="entry name" value="STEROID 5-ALPHA REDUCTASE C-TERMINAL DOMAIN-CONTAINING PROTEIN"/>
    <property type="match status" value="1"/>
</dbReference>
<proteinExistence type="predicted"/>
<reference evidence="2 3" key="1">
    <citation type="submission" date="2019-11" db="EMBL/GenBank/DDBJ databases">
        <title>Whole-genome sequence of a Rhodoblastus acidophilus DSM 142.</title>
        <authorList>
            <person name="Kyndt J.A."/>
            <person name="Meyer T.E."/>
        </authorList>
    </citation>
    <scope>NUCLEOTIDE SEQUENCE [LARGE SCALE GENOMIC DNA]</scope>
    <source>
        <strain evidence="2 3">DSM 142</strain>
    </source>
</reference>
<keyword evidence="1" id="KW-1133">Transmembrane helix</keyword>
<dbReference type="PANTHER" id="PTHR32251">
    <property type="entry name" value="3-OXO-5-ALPHA-STEROID 4-DEHYDROGENASE"/>
    <property type="match status" value="1"/>
</dbReference>
<gene>
    <name evidence="2" type="ORF">GJ654_02625</name>
</gene>
<dbReference type="Proteomes" id="UP000439113">
    <property type="component" value="Unassembled WGS sequence"/>
</dbReference>
<dbReference type="GO" id="GO:0016020">
    <property type="term" value="C:membrane"/>
    <property type="evidence" value="ECO:0007669"/>
    <property type="project" value="TreeGrafter"/>
</dbReference>
<evidence type="ECO:0000256" key="1">
    <source>
        <dbReference type="SAM" id="Phobius"/>
    </source>
</evidence>
<dbReference type="AlphaFoldDB" id="A0A6N8DK42"/>
<accession>A0A6N8DK42</accession>